<proteinExistence type="predicted"/>
<dbReference type="EMBL" id="JAFDVH010000009">
    <property type="protein sequence ID" value="KAG7471272.1"/>
    <property type="molecule type" value="Genomic_DNA"/>
</dbReference>
<accession>A0A9D3Q197</accession>
<dbReference type="Proteomes" id="UP001046870">
    <property type="component" value="Chromosome 9"/>
</dbReference>
<sequence length="80" mass="9536">MTVASSESAVRRFWLVGETSAVPKTFLTVLYRITGGLRELSRRCQPREKRQQLRPHSYWWMKTHPGRWRLTECELEKKTS</sequence>
<gene>
    <name evidence="1" type="ORF">MATL_G00122940</name>
</gene>
<keyword evidence="2" id="KW-1185">Reference proteome</keyword>
<name>A0A9D3Q197_MEGAT</name>
<dbReference type="AlphaFoldDB" id="A0A9D3Q197"/>
<organism evidence="1 2">
    <name type="scientific">Megalops atlanticus</name>
    <name type="common">Tarpon</name>
    <name type="synonym">Clupea gigantea</name>
    <dbReference type="NCBI Taxonomy" id="7932"/>
    <lineage>
        <taxon>Eukaryota</taxon>
        <taxon>Metazoa</taxon>
        <taxon>Chordata</taxon>
        <taxon>Craniata</taxon>
        <taxon>Vertebrata</taxon>
        <taxon>Euteleostomi</taxon>
        <taxon>Actinopterygii</taxon>
        <taxon>Neopterygii</taxon>
        <taxon>Teleostei</taxon>
        <taxon>Elopiformes</taxon>
        <taxon>Megalopidae</taxon>
        <taxon>Megalops</taxon>
    </lineage>
</organism>
<protein>
    <submittedName>
        <fullName evidence="1">Uncharacterized protein</fullName>
    </submittedName>
</protein>
<evidence type="ECO:0000313" key="1">
    <source>
        <dbReference type="EMBL" id="KAG7471272.1"/>
    </source>
</evidence>
<comment type="caution">
    <text evidence="1">The sequence shown here is derived from an EMBL/GenBank/DDBJ whole genome shotgun (WGS) entry which is preliminary data.</text>
</comment>
<reference evidence="1" key="1">
    <citation type="submission" date="2021-01" db="EMBL/GenBank/DDBJ databases">
        <authorList>
            <person name="Zahm M."/>
            <person name="Roques C."/>
            <person name="Cabau C."/>
            <person name="Klopp C."/>
            <person name="Donnadieu C."/>
            <person name="Jouanno E."/>
            <person name="Lampietro C."/>
            <person name="Louis A."/>
            <person name="Herpin A."/>
            <person name="Echchiki A."/>
            <person name="Berthelot C."/>
            <person name="Parey E."/>
            <person name="Roest-Crollius H."/>
            <person name="Braasch I."/>
            <person name="Postlethwait J."/>
            <person name="Bobe J."/>
            <person name="Montfort J."/>
            <person name="Bouchez O."/>
            <person name="Begum T."/>
            <person name="Mejri S."/>
            <person name="Adams A."/>
            <person name="Chen W.-J."/>
            <person name="Guiguen Y."/>
        </authorList>
    </citation>
    <scope>NUCLEOTIDE SEQUENCE</scope>
    <source>
        <strain evidence="1">YG-15Mar2019-1</strain>
        <tissue evidence="1">Brain</tissue>
    </source>
</reference>
<evidence type="ECO:0000313" key="2">
    <source>
        <dbReference type="Proteomes" id="UP001046870"/>
    </source>
</evidence>